<sequence length="100" mass="11020">MCDSNLYPFPCLPPSHLEPTCLTLISLPLIIDSSGTGRFLLPFLCSSATTADDKFNSKSSEVMKSGHQDSEGVLEAQTTGLLLGPRRGDGIDWLRHRFFY</sequence>
<accession>A0A4Y2BD24</accession>
<dbReference type="AlphaFoldDB" id="A0A4Y2BD24"/>
<organism evidence="1 2">
    <name type="scientific">Araneus ventricosus</name>
    <name type="common">Orbweaver spider</name>
    <name type="synonym">Epeira ventricosa</name>
    <dbReference type="NCBI Taxonomy" id="182803"/>
    <lineage>
        <taxon>Eukaryota</taxon>
        <taxon>Metazoa</taxon>
        <taxon>Ecdysozoa</taxon>
        <taxon>Arthropoda</taxon>
        <taxon>Chelicerata</taxon>
        <taxon>Arachnida</taxon>
        <taxon>Araneae</taxon>
        <taxon>Araneomorphae</taxon>
        <taxon>Entelegynae</taxon>
        <taxon>Araneoidea</taxon>
        <taxon>Araneidae</taxon>
        <taxon>Araneus</taxon>
    </lineage>
</organism>
<gene>
    <name evidence="1" type="ORF">AVEN_130327_1</name>
</gene>
<evidence type="ECO:0000313" key="1">
    <source>
        <dbReference type="EMBL" id="GBL90212.1"/>
    </source>
</evidence>
<name>A0A4Y2BD24_ARAVE</name>
<protein>
    <submittedName>
        <fullName evidence="1">Uncharacterized protein</fullName>
    </submittedName>
</protein>
<dbReference type="EMBL" id="BGPR01000070">
    <property type="protein sequence ID" value="GBL90212.1"/>
    <property type="molecule type" value="Genomic_DNA"/>
</dbReference>
<dbReference type="Proteomes" id="UP000499080">
    <property type="component" value="Unassembled WGS sequence"/>
</dbReference>
<keyword evidence="2" id="KW-1185">Reference proteome</keyword>
<evidence type="ECO:0000313" key="2">
    <source>
        <dbReference type="Proteomes" id="UP000499080"/>
    </source>
</evidence>
<reference evidence="1 2" key="1">
    <citation type="journal article" date="2019" name="Sci. Rep.">
        <title>Orb-weaving spider Araneus ventricosus genome elucidates the spidroin gene catalogue.</title>
        <authorList>
            <person name="Kono N."/>
            <person name="Nakamura H."/>
            <person name="Ohtoshi R."/>
            <person name="Moran D.A.P."/>
            <person name="Shinohara A."/>
            <person name="Yoshida Y."/>
            <person name="Fujiwara M."/>
            <person name="Mori M."/>
            <person name="Tomita M."/>
            <person name="Arakawa K."/>
        </authorList>
    </citation>
    <scope>NUCLEOTIDE SEQUENCE [LARGE SCALE GENOMIC DNA]</scope>
</reference>
<proteinExistence type="predicted"/>
<comment type="caution">
    <text evidence="1">The sequence shown here is derived from an EMBL/GenBank/DDBJ whole genome shotgun (WGS) entry which is preliminary data.</text>
</comment>